<dbReference type="PROSITE" id="PS50835">
    <property type="entry name" value="IG_LIKE"/>
    <property type="match status" value="1"/>
</dbReference>
<evidence type="ECO:0000256" key="1">
    <source>
        <dbReference type="ARBA" id="ARBA00022729"/>
    </source>
</evidence>
<gene>
    <name evidence="7" type="ORF">AMEX_G23650</name>
</gene>
<comment type="caution">
    <text evidence="7">The sequence shown here is derived from an EMBL/GenBank/DDBJ whole genome shotgun (WGS) entry which is preliminary data.</text>
</comment>
<dbReference type="PANTHER" id="PTHR44337:SF20">
    <property type="entry name" value="CARCINOEMBRYONIC ANTIGEN-RELATED CELL ADHESION MOLECULE 5-RELATED"/>
    <property type="match status" value="1"/>
</dbReference>
<dbReference type="InterPro" id="IPR013783">
    <property type="entry name" value="Ig-like_fold"/>
</dbReference>
<dbReference type="SUPFAM" id="SSF48726">
    <property type="entry name" value="Immunoglobulin"/>
    <property type="match status" value="2"/>
</dbReference>
<feature type="transmembrane region" description="Helical" evidence="5">
    <location>
        <begin position="223"/>
        <end position="249"/>
    </location>
</feature>
<dbReference type="InterPro" id="IPR052598">
    <property type="entry name" value="IgSF_CEA-related"/>
</dbReference>
<dbReference type="AlphaFoldDB" id="A0A8T2L112"/>
<proteinExistence type="predicted"/>
<evidence type="ECO:0000256" key="5">
    <source>
        <dbReference type="SAM" id="Phobius"/>
    </source>
</evidence>
<name>A0A8T2L112_ASTMX</name>
<keyword evidence="5" id="KW-0812">Transmembrane</keyword>
<dbReference type="Pfam" id="PF07679">
    <property type="entry name" value="I-set"/>
    <property type="match status" value="1"/>
</dbReference>
<dbReference type="InterPro" id="IPR007110">
    <property type="entry name" value="Ig-like_dom"/>
</dbReference>
<dbReference type="PANTHER" id="PTHR44337">
    <property type="entry name" value="CARCINOEMBRYONIC ANTIGEN-RELATED CELL ADHESION MOLECULE 8"/>
    <property type="match status" value="1"/>
</dbReference>
<dbReference type="SMART" id="SM00409">
    <property type="entry name" value="IG"/>
    <property type="match status" value="2"/>
</dbReference>
<accession>A0A8T2L112</accession>
<keyword evidence="5" id="KW-0472">Membrane</keyword>
<keyword evidence="5" id="KW-1133">Transmembrane helix</keyword>
<keyword evidence="2" id="KW-1015">Disulfide bond</keyword>
<dbReference type="EMBL" id="JAICCE010000020">
    <property type="protein sequence ID" value="KAG9263602.1"/>
    <property type="molecule type" value="Genomic_DNA"/>
</dbReference>
<organism evidence="7 8">
    <name type="scientific">Astyanax mexicanus</name>
    <name type="common">Blind cave fish</name>
    <name type="synonym">Astyanax fasciatus mexicanus</name>
    <dbReference type="NCBI Taxonomy" id="7994"/>
    <lineage>
        <taxon>Eukaryota</taxon>
        <taxon>Metazoa</taxon>
        <taxon>Chordata</taxon>
        <taxon>Craniata</taxon>
        <taxon>Vertebrata</taxon>
        <taxon>Euteleostomi</taxon>
        <taxon>Actinopterygii</taxon>
        <taxon>Neopterygii</taxon>
        <taxon>Teleostei</taxon>
        <taxon>Ostariophysi</taxon>
        <taxon>Characiformes</taxon>
        <taxon>Characoidei</taxon>
        <taxon>Acestrorhamphidae</taxon>
        <taxon>Acestrorhamphinae</taxon>
        <taxon>Astyanax</taxon>
    </lineage>
</organism>
<keyword evidence="4" id="KW-0393">Immunoglobulin domain</keyword>
<evidence type="ECO:0000313" key="7">
    <source>
        <dbReference type="EMBL" id="KAG9263602.1"/>
    </source>
</evidence>
<dbReference type="Gene3D" id="2.60.40.10">
    <property type="entry name" value="Immunoglobulins"/>
    <property type="match status" value="2"/>
</dbReference>
<evidence type="ECO:0000256" key="4">
    <source>
        <dbReference type="ARBA" id="ARBA00023319"/>
    </source>
</evidence>
<keyword evidence="1" id="KW-0732">Signal</keyword>
<evidence type="ECO:0000259" key="6">
    <source>
        <dbReference type="PROSITE" id="PS50835"/>
    </source>
</evidence>
<feature type="domain" description="Ig-like" evidence="6">
    <location>
        <begin position="112"/>
        <end position="195"/>
    </location>
</feature>
<evidence type="ECO:0000256" key="2">
    <source>
        <dbReference type="ARBA" id="ARBA00023157"/>
    </source>
</evidence>
<sequence>GGGICEHNVEGVLHGRVELHACPRPQQTVRRVEWAKYKNSSAPRLLYTFDLPNDTSCFFNSSQNIQFIKENRSLIFVNLTKEDEGVYQNKLLLNNNRPAELCNITLSVLSPPTALRISVSSSNRTLTLRCEVRGQFLNLHWFWNGLLLLPDDQRISISERNLTVHVSNLNRSDWGTYTCRASNEAGTSEAHVNITENTTLCQDNVKKEEKEEVNEEKQQRQEFLIFAGLAVISTLLVCIILICICRKCFCRRDSPNRRKGHRKTNDIAMEEPVYDEPNCPQEQVQETSFDEEPDAPIVNTLPYVYTDFIKPKAKLTEKQQDEEAGYSTIAEMQANKKPLQNHTGVNKAAALTECMLTVVSD</sequence>
<keyword evidence="3" id="KW-0325">Glycoprotein</keyword>
<dbReference type="InterPro" id="IPR003599">
    <property type="entry name" value="Ig_sub"/>
</dbReference>
<reference evidence="7 8" key="1">
    <citation type="submission" date="2021-07" db="EMBL/GenBank/DDBJ databases">
        <authorList>
            <person name="Imarazene B."/>
            <person name="Zahm M."/>
            <person name="Klopp C."/>
            <person name="Cabau C."/>
            <person name="Beille S."/>
            <person name="Jouanno E."/>
            <person name="Castinel A."/>
            <person name="Lluch J."/>
            <person name="Gil L."/>
            <person name="Kuchtly C."/>
            <person name="Lopez Roques C."/>
            <person name="Donnadieu C."/>
            <person name="Parrinello H."/>
            <person name="Journot L."/>
            <person name="Du K."/>
            <person name="Schartl M."/>
            <person name="Retaux S."/>
            <person name="Guiguen Y."/>
        </authorList>
    </citation>
    <scope>NUCLEOTIDE SEQUENCE [LARGE SCALE GENOMIC DNA]</scope>
    <source>
        <strain evidence="7">Pach_M1</strain>
        <tissue evidence="7">Testis</tissue>
    </source>
</reference>
<evidence type="ECO:0000313" key="8">
    <source>
        <dbReference type="Proteomes" id="UP000752171"/>
    </source>
</evidence>
<protein>
    <recommendedName>
        <fullName evidence="6">Ig-like domain-containing protein</fullName>
    </recommendedName>
</protein>
<dbReference type="CDD" id="cd00096">
    <property type="entry name" value="Ig"/>
    <property type="match status" value="1"/>
</dbReference>
<evidence type="ECO:0000256" key="3">
    <source>
        <dbReference type="ARBA" id="ARBA00023180"/>
    </source>
</evidence>
<dbReference type="InterPro" id="IPR013098">
    <property type="entry name" value="Ig_I-set"/>
</dbReference>
<dbReference type="Proteomes" id="UP000752171">
    <property type="component" value="Unassembled WGS sequence"/>
</dbReference>
<feature type="non-terminal residue" evidence="7">
    <location>
        <position position="361"/>
    </location>
</feature>
<dbReference type="InterPro" id="IPR036179">
    <property type="entry name" value="Ig-like_dom_sf"/>
</dbReference>